<dbReference type="EMBL" id="JAHLFT010000031">
    <property type="protein sequence ID" value="MBU3828043.1"/>
    <property type="molecule type" value="Genomic_DNA"/>
</dbReference>
<proteinExistence type="inferred from homology"/>
<dbReference type="PANTHER" id="PTHR11049">
    <property type="entry name" value="ACYL COENZYME A THIOESTER HYDROLASE"/>
    <property type="match status" value="1"/>
</dbReference>
<dbReference type="GO" id="GO:0052816">
    <property type="term" value="F:long-chain fatty acyl-CoA hydrolase activity"/>
    <property type="evidence" value="ECO:0007669"/>
    <property type="project" value="TreeGrafter"/>
</dbReference>
<comment type="similarity">
    <text evidence="1">Belongs to the acyl coenzyme A hydrolase family.</text>
</comment>
<dbReference type="Gene3D" id="3.10.129.10">
    <property type="entry name" value="Hotdog Thioesterase"/>
    <property type="match status" value="1"/>
</dbReference>
<feature type="domain" description="HotDog ACOT-type" evidence="4">
    <location>
        <begin position="5"/>
        <end position="117"/>
    </location>
</feature>
<organism evidence="5 6">
    <name type="scientific">Candidatus Lactobacillus pullistercoris</name>
    <dbReference type="NCBI Taxonomy" id="2838636"/>
    <lineage>
        <taxon>Bacteria</taxon>
        <taxon>Bacillati</taxon>
        <taxon>Bacillota</taxon>
        <taxon>Bacilli</taxon>
        <taxon>Lactobacillales</taxon>
        <taxon>Lactobacillaceae</taxon>
        <taxon>Lactobacillus</taxon>
    </lineage>
</organism>
<dbReference type="SUPFAM" id="SSF54637">
    <property type="entry name" value="Thioesterase/thiol ester dehydrase-isomerase"/>
    <property type="match status" value="1"/>
</dbReference>
<dbReference type="Pfam" id="PF03061">
    <property type="entry name" value="4HBT"/>
    <property type="match status" value="1"/>
</dbReference>
<dbReference type="GO" id="GO:0005737">
    <property type="term" value="C:cytoplasm"/>
    <property type="evidence" value="ECO:0007669"/>
    <property type="project" value="TreeGrafter"/>
</dbReference>
<accession>A0A9E2KRR2</accession>
<dbReference type="GO" id="GO:0006637">
    <property type="term" value="P:acyl-CoA metabolic process"/>
    <property type="evidence" value="ECO:0007669"/>
    <property type="project" value="TreeGrafter"/>
</dbReference>
<dbReference type="CDD" id="cd03442">
    <property type="entry name" value="BFIT_BACH"/>
    <property type="match status" value="1"/>
</dbReference>
<evidence type="ECO:0000313" key="6">
    <source>
        <dbReference type="Proteomes" id="UP000823844"/>
    </source>
</evidence>
<gene>
    <name evidence="5" type="ORF">H9806_02655</name>
</gene>
<dbReference type="PROSITE" id="PS51770">
    <property type="entry name" value="HOTDOG_ACOT"/>
    <property type="match status" value="1"/>
</dbReference>
<comment type="caution">
    <text evidence="5">The sequence shown here is derived from an EMBL/GenBank/DDBJ whole genome shotgun (WGS) entry which is preliminary data.</text>
</comment>
<name>A0A9E2KRR2_9LACO</name>
<reference evidence="5" key="1">
    <citation type="journal article" date="2021" name="PeerJ">
        <title>Extensive microbial diversity within the chicken gut microbiome revealed by metagenomics and culture.</title>
        <authorList>
            <person name="Gilroy R."/>
            <person name="Ravi A."/>
            <person name="Getino M."/>
            <person name="Pursley I."/>
            <person name="Horton D.L."/>
            <person name="Alikhan N.F."/>
            <person name="Baker D."/>
            <person name="Gharbi K."/>
            <person name="Hall N."/>
            <person name="Watson M."/>
            <person name="Adriaenssens E.M."/>
            <person name="Foster-Nyarko E."/>
            <person name="Jarju S."/>
            <person name="Secka A."/>
            <person name="Antonio M."/>
            <person name="Oren A."/>
            <person name="Chaudhuri R.R."/>
            <person name="La Ragione R."/>
            <person name="Hildebrand F."/>
            <person name="Pallen M.J."/>
        </authorList>
    </citation>
    <scope>NUCLEOTIDE SEQUENCE</scope>
    <source>
        <strain evidence="5">F6-686</strain>
    </source>
</reference>
<evidence type="ECO:0000256" key="1">
    <source>
        <dbReference type="ARBA" id="ARBA00010458"/>
    </source>
</evidence>
<sequence length="147" mass="16736">MNNQFFQKTMGDFFVTAAELNHMNILHGGVLVTKVDTAMGLFANSFSHTRTLTGRIDNLTFYKKSHVGDHIQFKVTLLRTTKMTMTIYSEIDHVSLDGSTSEMIGEAVFTYVAVDSDLKPITLNNQYVINDESQKEYIEKIKNKFKI</sequence>
<dbReference type="InterPro" id="IPR033120">
    <property type="entry name" value="HOTDOG_ACOT"/>
</dbReference>
<evidence type="ECO:0000256" key="2">
    <source>
        <dbReference type="ARBA" id="ARBA00022801"/>
    </source>
</evidence>
<reference evidence="5" key="2">
    <citation type="submission" date="2021-04" db="EMBL/GenBank/DDBJ databases">
        <authorList>
            <person name="Gilroy R."/>
        </authorList>
    </citation>
    <scope>NUCLEOTIDE SEQUENCE</scope>
    <source>
        <strain evidence="5">F6-686</strain>
    </source>
</reference>
<dbReference type="InterPro" id="IPR006683">
    <property type="entry name" value="Thioestr_dom"/>
</dbReference>
<protein>
    <submittedName>
        <fullName evidence="5">Acyl-CoA thioesterase</fullName>
    </submittedName>
</protein>
<evidence type="ECO:0000256" key="3">
    <source>
        <dbReference type="PROSITE-ProRule" id="PRU01106"/>
    </source>
</evidence>
<evidence type="ECO:0000313" key="5">
    <source>
        <dbReference type="EMBL" id="MBU3828043.1"/>
    </source>
</evidence>
<dbReference type="InterPro" id="IPR040170">
    <property type="entry name" value="Cytosol_ACT"/>
</dbReference>
<dbReference type="AlphaFoldDB" id="A0A9E2KRR2"/>
<keyword evidence="2 3" id="KW-0378">Hydrolase</keyword>
<dbReference type="InterPro" id="IPR029069">
    <property type="entry name" value="HotDog_dom_sf"/>
</dbReference>
<dbReference type="Proteomes" id="UP000823844">
    <property type="component" value="Unassembled WGS sequence"/>
</dbReference>
<evidence type="ECO:0000259" key="4">
    <source>
        <dbReference type="PROSITE" id="PS51770"/>
    </source>
</evidence>